<feature type="transmembrane region" description="Helical" evidence="1">
    <location>
        <begin position="66"/>
        <end position="85"/>
    </location>
</feature>
<evidence type="ECO:0000256" key="1">
    <source>
        <dbReference type="SAM" id="Phobius"/>
    </source>
</evidence>
<name>A0A1M4W1S4_9ACTN</name>
<dbReference type="STRING" id="1121881.SAMN02745225_01511"/>
<keyword evidence="3" id="KW-1185">Reference proteome</keyword>
<proteinExistence type="predicted"/>
<keyword evidence="1" id="KW-1133">Transmembrane helix</keyword>
<reference evidence="3" key="1">
    <citation type="submission" date="2016-11" db="EMBL/GenBank/DDBJ databases">
        <authorList>
            <person name="Varghese N."/>
            <person name="Submissions S."/>
        </authorList>
    </citation>
    <scope>NUCLEOTIDE SEQUENCE [LARGE SCALE GENOMIC DNA]</scope>
    <source>
        <strain evidence="3">DSM 19514</strain>
    </source>
</reference>
<feature type="transmembrane region" description="Helical" evidence="1">
    <location>
        <begin position="91"/>
        <end position="110"/>
    </location>
</feature>
<evidence type="ECO:0008006" key="4">
    <source>
        <dbReference type="Google" id="ProtNLM"/>
    </source>
</evidence>
<evidence type="ECO:0000313" key="2">
    <source>
        <dbReference type="EMBL" id="SHE75169.1"/>
    </source>
</evidence>
<keyword evidence="1" id="KW-0812">Transmembrane</keyword>
<dbReference type="AlphaFoldDB" id="A0A1M4W1S4"/>
<keyword evidence="1" id="KW-0472">Membrane</keyword>
<gene>
    <name evidence="2" type="ORF">SAMN02745225_01511</name>
</gene>
<accession>A0A1M4W1S4</accession>
<protein>
    <recommendedName>
        <fullName evidence="4">SPW repeat-containing protein</fullName>
    </recommendedName>
</protein>
<organism evidence="2 3">
    <name type="scientific">Ferrithrix thermotolerans DSM 19514</name>
    <dbReference type="NCBI Taxonomy" id="1121881"/>
    <lineage>
        <taxon>Bacteria</taxon>
        <taxon>Bacillati</taxon>
        <taxon>Actinomycetota</taxon>
        <taxon>Acidimicrobiia</taxon>
        <taxon>Acidimicrobiales</taxon>
        <taxon>Acidimicrobiaceae</taxon>
        <taxon>Ferrithrix</taxon>
    </lineage>
</organism>
<sequence>MRSLKLVNSTHPQTLMIATILLYVNALFAIVNVALYSGYSTALSLVGIVLPIAGAYGIANDKKWGYYVGVVAAAIPVVIIILFVVEFGLGVITGDFLQVILSLVPFVLLIHPQSRTYVNTWFTR</sequence>
<dbReference type="OrthoDB" id="9992300at2"/>
<dbReference type="RefSeq" id="WP_072790810.1">
    <property type="nucleotide sequence ID" value="NZ_FQUL01000021.1"/>
</dbReference>
<feature type="transmembrane region" description="Helical" evidence="1">
    <location>
        <begin position="12"/>
        <end position="35"/>
    </location>
</feature>
<dbReference type="Proteomes" id="UP000184295">
    <property type="component" value="Unassembled WGS sequence"/>
</dbReference>
<dbReference type="EMBL" id="FQUL01000021">
    <property type="protein sequence ID" value="SHE75169.1"/>
    <property type="molecule type" value="Genomic_DNA"/>
</dbReference>
<evidence type="ECO:0000313" key="3">
    <source>
        <dbReference type="Proteomes" id="UP000184295"/>
    </source>
</evidence>
<feature type="transmembrane region" description="Helical" evidence="1">
    <location>
        <begin position="41"/>
        <end position="59"/>
    </location>
</feature>